<dbReference type="Proteomes" id="UP000681594">
    <property type="component" value="Unassembled WGS sequence"/>
</dbReference>
<dbReference type="InterPro" id="IPR027417">
    <property type="entry name" value="P-loop_NTPase"/>
</dbReference>
<name>A0ABS4A907_9PROT</name>
<dbReference type="InterPro" id="IPR005337">
    <property type="entry name" value="RapZ-like"/>
</dbReference>
<protein>
    <submittedName>
        <fullName evidence="7">RNase adapter RapZ</fullName>
    </submittedName>
</protein>
<evidence type="ECO:0000259" key="6">
    <source>
        <dbReference type="Pfam" id="PF22740"/>
    </source>
</evidence>
<gene>
    <name evidence="7" type="primary">rapZ</name>
    <name evidence="7" type="ORF">J8J14_01705</name>
</gene>
<keyword evidence="1 4" id="KW-0547">Nucleotide-binding</keyword>
<dbReference type="SUPFAM" id="SSF52540">
    <property type="entry name" value="P-loop containing nucleoside triphosphate hydrolases"/>
    <property type="match status" value="1"/>
</dbReference>
<accession>A0ABS4A907</accession>
<dbReference type="NCBIfam" id="NF003828">
    <property type="entry name" value="PRK05416.1"/>
    <property type="match status" value="1"/>
</dbReference>
<evidence type="ECO:0000256" key="3">
    <source>
        <dbReference type="ARBA" id="ARBA00023134"/>
    </source>
</evidence>
<evidence type="ECO:0000313" key="8">
    <source>
        <dbReference type="Proteomes" id="UP000681594"/>
    </source>
</evidence>
<dbReference type="InterPro" id="IPR053931">
    <property type="entry name" value="RapZ_C"/>
</dbReference>
<evidence type="ECO:0000256" key="4">
    <source>
        <dbReference type="HAMAP-Rule" id="MF_00636"/>
    </source>
</evidence>
<reference evidence="7 8" key="1">
    <citation type="submission" date="2021-03" db="EMBL/GenBank/DDBJ databases">
        <authorList>
            <person name="So Y."/>
        </authorList>
    </citation>
    <scope>NUCLEOTIDE SEQUENCE [LARGE SCALE GENOMIC DNA]</scope>
    <source>
        <strain evidence="7 8">SSH11</strain>
    </source>
</reference>
<dbReference type="PIRSF" id="PIRSF005052">
    <property type="entry name" value="P-loopkin"/>
    <property type="match status" value="1"/>
</dbReference>
<dbReference type="EMBL" id="JAGIZB010000001">
    <property type="protein sequence ID" value="MBP0443481.1"/>
    <property type="molecule type" value="Genomic_DNA"/>
</dbReference>
<evidence type="ECO:0000313" key="7">
    <source>
        <dbReference type="EMBL" id="MBP0443481.1"/>
    </source>
</evidence>
<dbReference type="Pfam" id="PF22740">
    <property type="entry name" value="PapZ_C"/>
    <property type="match status" value="1"/>
</dbReference>
<feature type="domain" description="RapZ-like N-terminal" evidence="5">
    <location>
        <begin position="14"/>
        <end position="166"/>
    </location>
</feature>
<keyword evidence="8" id="KW-1185">Reference proteome</keyword>
<evidence type="ECO:0000256" key="1">
    <source>
        <dbReference type="ARBA" id="ARBA00022741"/>
    </source>
</evidence>
<keyword evidence="3 4" id="KW-0342">GTP-binding</keyword>
<comment type="caution">
    <text evidence="7">The sequence shown here is derived from an EMBL/GenBank/DDBJ whole genome shotgun (WGS) entry which is preliminary data.</text>
</comment>
<proteinExistence type="inferred from homology"/>
<sequence length="315" mass="33544">MSAPFASSPAPRAVLVVTGLSGAGKSSVLRVLEDLGHETVDNPPLAMLGELMAGPGGGPLAIGMDTRTRGFDAHVLLSGLDALRARGGAAPELIFVDASEEVLLRRYSETRRRHPLAPAGVPGAGVGDGIAREEAALAPLRAAADWVIDTSGLPLPELRRMIERRYGPAGLAGLSVTVQSFGYPQGLPREADLVLDLRFLRNPHYDPQLRPMTGRDAPVAAYIEEDPEWGPFWGRMTALLDPLLPAYEAGGKKYLTVALGCTGGKHRSVLAAERLARHFARSGWPVELLHRELGLREAFHGARLKPAAAAPHISP</sequence>
<dbReference type="PANTHER" id="PTHR30448">
    <property type="entry name" value="RNASE ADAPTER PROTEIN RAPZ"/>
    <property type="match status" value="1"/>
</dbReference>
<evidence type="ECO:0000259" key="5">
    <source>
        <dbReference type="Pfam" id="PF03668"/>
    </source>
</evidence>
<organism evidence="7 8">
    <name type="scientific">Pararoseomonas baculiformis</name>
    <dbReference type="NCBI Taxonomy" id="2820812"/>
    <lineage>
        <taxon>Bacteria</taxon>
        <taxon>Pseudomonadati</taxon>
        <taxon>Pseudomonadota</taxon>
        <taxon>Alphaproteobacteria</taxon>
        <taxon>Acetobacterales</taxon>
        <taxon>Acetobacteraceae</taxon>
        <taxon>Pararoseomonas</taxon>
    </lineage>
</organism>
<feature type="binding site" evidence="4">
    <location>
        <begin position="19"/>
        <end position="26"/>
    </location>
    <ligand>
        <name>ATP</name>
        <dbReference type="ChEBI" id="CHEBI:30616"/>
    </ligand>
</feature>
<dbReference type="Pfam" id="PF03668">
    <property type="entry name" value="RapZ-like_N"/>
    <property type="match status" value="1"/>
</dbReference>
<dbReference type="HAMAP" id="MF_00636">
    <property type="entry name" value="RapZ_like"/>
    <property type="match status" value="1"/>
</dbReference>
<dbReference type="PANTHER" id="PTHR30448:SF0">
    <property type="entry name" value="RNASE ADAPTER PROTEIN RAPZ"/>
    <property type="match status" value="1"/>
</dbReference>
<feature type="domain" description="RapZ C-terminal" evidence="6">
    <location>
        <begin position="175"/>
        <end position="293"/>
    </location>
</feature>
<keyword evidence="2 4" id="KW-0067">ATP-binding</keyword>
<feature type="binding site" evidence="4">
    <location>
        <begin position="65"/>
        <end position="68"/>
    </location>
    <ligand>
        <name>GTP</name>
        <dbReference type="ChEBI" id="CHEBI:37565"/>
    </ligand>
</feature>
<evidence type="ECO:0000256" key="2">
    <source>
        <dbReference type="ARBA" id="ARBA00022840"/>
    </source>
</evidence>
<dbReference type="InterPro" id="IPR053930">
    <property type="entry name" value="RapZ-like_N"/>
</dbReference>